<organism evidence="2 3">
    <name type="scientific">Protopolystoma xenopodis</name>
    <dbReference type="NCBI Taxonomy" id="117903"/>
    <lineage>
        <taxon>Eukaryota</taxon>
        <taxon>Metazoa</taxon>
        <taxon>Spiralia</taxon>
        <taxon>Lophotrochozoa</taxon>
        <taxon>Platyhelminthes</taxon>
        <taxon>Monogenea</taxon>
        <taxon>Polyopisthocotylea</taxon>
        <taxon>Polystomatidea</taxon>
        <taxon>Polystomatidae</taxon>
        <taxon>Protopolystoma</taxon>
    </lineage>
</organism>
<dbReference type="Proteomes" id="UP000784294">
    <property type="component" value="Unassembled WGS sequence"/>
</dbReference>
<comment type="caution">
    <text evidence="2">The sequence shown here is derived from an EMBL/GenBank/DDBJ whole genome shotgun (WGS) entry which is preliminary data.</text>
</comment>
<evidence type="ECO:0000313" key="2">
    <source>
        <dbReference type="EMBL" id="VEL14055.1"/>
    </source>
</evidence>
<keyword evidence="3" id="KW-1185">Reference proteome</keyword>
<gene>
    <name evidence="2" type="ORF">PXEA_LOCUS7495</name>
</gene>
<feature type="compositionally biased region" description="Low complexity" evidence="1">
    <location>
        <begin position="112"/>
        <end position="126"/>
    </location>
</feature>
<proteinExistence type="predicted"/>
<name>A0A448WKU8_9PLAT</name>
<feature type="compositionally biased region" description="Polar residues" evidence="1">
    <location>
        <begin position="133"/>
        <end position="145"/>
    </location>
</feature>
<feature type="region of interest" description="Disordered" evidence="1">
    <location>
        <begin position="109"/>
        <end position="150"/>
    </location>
</feature>
<reference evidence="2" key="1">
    <citation type="submission" date="2018-11" db="EMBL/GenBank/DDBJ databases">
        <authorList>
            <consortium name="Pathogen Informatics"/>
        </authorList>
    </citation>
    <scope>NUCLEOTIDE SEQUENCE</scope>
</reference>
<evidence type="ECO:0000256" key="1">
    <source>
        <dbReference type="SAM" id="MobiDB-lite"/>
    </source>
</evidence>
<dbReference type="EMBL" id="CAAALY010019863">
    <property type="protein sequence ID" value="VEL14055.1"/>
    <property type="molecule type" value="Genomic_DNA"/>
</dbReference>
<protein>
    <submittedName>
        <fullName evidence="2">Uncharacterized protein</fullName>
    </submittedName>
</protein>
<sequence>MYSRLKKPFFICTDPVALLFRSETPSALILSGKALALSRSSSRAKRAPSNPLDASVNPVELQDLPLLNKDNSVLSLANASTSSTSGLTSRYLPNLDQIRTDFPVPRKSFLLRTSRSDPSSRSNSPSDFRRRSTSITRHLTATGSIRDQGRRRFLGRRAKPSQSRPLGMDEVGWRWQLVYDPVNQIVVWADAASRLVGATESSTWRPFGNLVPKRRLQVRVYSLTRTGSENMK</sequence>
<accession>A0A448WKU8</accession>
<dbReference type="AlphaFoldDB" id="A0A448WKU8"/>
<evidence type="ECO:0000313" key="3">
    <source>
        <dbReference type="Proteomes" id="UP000784294"/>
    </source>
</evidence>